<feature type="region of interest" description="Disordered" evidence="1">
    <location>
        <begin position="97"/>
        <end position="131"/>
    </location>
</feature>
<evidence type="ECO:0000256" key="1">
    <source>
        <dbReference type="SAM" id="MobiDB-lite"/>
    </source>
</evidence>
<protein>
    <recommendedName>
        <fullName evidence="4">HEXXH motif domain-containing protein</fullName>
    </recommendedName>
</protein>
<evidence type="ECO:0008006" key="4">
    <source>
        <dbReference type="Google" id="ProtNLM"/>
    </source>
</evidence>
<name>A0A2W2EAJ6_9ACTN</name>
<dbReference type="NCBIfam" id="TIGR04267">
    <property type="entry name" value="mod_HExxH"/>
    <property type="match status" value="1"/>
</dbReference>
<organism evidence="2 3">
    <name type="scientific">Micromonospora deserti</name>
    <dbReference type="NCBI Taxonomy" id="2070366"/>
    <lineage>
        <taxon>Bacteria</taxon>
        <taxon>Bacillati</taxon>
        <taxon>Actinomycetota</taxon>
        <taxon>Actinomycetes</taxon>
        <taxon>Micromonosporales</taxon>
        <taxon>Micromonosporaceae</taxon>
        <taxon>Micromonospora</taxon>
    </lineage>
</organism>
<dbReference type="Proteomes" id="UP000248749">
    <property type="component" value="Unassembled WGS sequence"/>
</dbReference>
<dbReference type="InterPro" id="IPR026337">
    <property type="entry name" value="AKG_HExxH"/>
</dbReference>
<evidence type="ECO:0000313" key="2">
    <source>
        <dbReference type="EMBL" id="PZG01864.1"/>
    </source>
</evidence>
<proteinExistence type="predicted"/>
<gene>
    <name evidence="2" type="ORF">C1I99_05005</name>
</gene>
<reference evidence="2 3" key="1">
    <citation type="submission" date="2018-01" db="EMBL/GenBank/DDBJ databases">
        <title>Draft genome sequence of Salinispora sp. 13K206.</title>
        <authorList>
            <person name="Sahin N."/>
            <person name="Saygin H."/>
            <person name="Ay H."/>
        </authorList>
    </citation>
    <scope>NUCLEOTIDE SEQUENCE [LARGE SCALE GENOMIC DNA]</scope>
    <source>
        <strain evidence="2 3">13K206</strain>
    </source>
</reference>
<keyword evidence="3" id="KW-1185">Reference proteome</keyword>
<dbReference type="AlphaFoldDB" id="A0A2W2EAJ6"/>
<dbReference type="EMBL" id="POUB01000018">
    <property type="protein sequence ID" value="PZG01864.1"/>
    <property type="molecule type" value="Genomic_DNA"/>
</dbReference>
<sequence>MIMTVIDESDTPAEIDRLLTRHPEFGDGAAIERRNLARLRVGLTALGACRPDLAPAAAAMAAADNAILRPLLRDPVVRNAFEAALQEDGCRAVLGPGPDLTRFLPTDDPAPADDPHPAGTGPSQRHAGPVQHAWPGLGPAWVWTDIANDSDPFRARLWELLARSFPSPTAVAPIAPTPESLAGLRQGAELLSALMPQVASQVLARIGLVVLASDDSLDGPLYSKAGGDGFPATIFIAPQQLRNPWDAAGTILHEGLHLVLFEIIRCGALVFERTDPEADVVPIPWRVARWSVMRVLFALHVYVHTVLFQAASRNAEPWIRDQYGEPPPGAAVSIPTRGLEGAQRYATPLARASYLGEQLERRFAHLLTPYGRQFTMWLVDALERIAPGVRAAWSAADESASSAPRAATGAMADAGRYRAVEPTGALSLADQRRLVLGTASPPRVHWLNLSSWLIFALCDGRDYATLRAGYTEAVAGAVGPEEAGRQFQSGLRQLVEAGLVQADGAAGR</sequence>
<evidence type="ECO:0000313" key="3">
    <source>
        <dbReference type="Proteomes" id="UP000248749"/>
    </source>
</evidence>
<comment type="caution">
    <text evidence="2">The sequence shown here is derived from an EMBL/GenBank/DDBJ whole genome shotgun (WGS) entry which is preliminary data.</text>
</comment>
<accession>A0A2W2EAJ6</accession>